<evidence type="ECO:0000313" key="3">
    <source>
        <dbReference type="Proteomes" id="UP001195769"/>
    </source>
</evidence>
<accession>A0AAD4EE03</accession>
<feature type="coiled-coil region" evidence="1">
    <location>
        <begin position="111"/>
        <end position="145"/>
    </location>
</feature>
<dbReference type="EMBL" id="JABBWK010000014">
    <property type="protein sequence ID" value="KAG1903183.1"/>
    <property type="molecule type" value="Genomic_DNA"/>
</dbReference>
<organism evidence="2 3">
    <name type="scientific">Suillus fuscotomentosus</name>
    <dbReference type="NCBI Taxonomy" id="1912939"/>
    <lineage>
        <taxon>Eukaryota</taxon>
        <taxon>Fungi</taxon>
        <taxon>Dikarya</taxon>
        <taxon>Basidiomycota</taxon>
        <taxon>Agaricomycotina</taxon>
        <taxon>Agaricomycetes</taxon>
        <taxon>Agaricomycetidae</taxon>
        <taxon>Boletales</taxon>
        <taxon>Suillineae</taxon>
        <taxon>Suillaceae</taxon>
        <taxon>Suillus</taxon>
    </lineage>
</organism>
<evidence type="ECO:0000313" key="2">
    <source>
        <dbReference type="EMBL" id="KAG1903183.1"/>
    </source>
</evidence>
<name>A0AAD4EE03_9AGAM</name>
<dbReference type="AlphaFoldDB" id="A0AAD4EE03"/>
<keyword evidence="3" id="KW-1185">Reference proteome</keyword>
<dbReference type="GeneID" id="64671063"/>
<reference evidence="2" key="1">
    <citation type="journal article" date="2020" name="New Phytol.">
        <title>Comparative genomics reveals dynamic genome evolution in host specialist ectomycorrhizal fungi.</title>
        <authorList>
            <person name="Lofgren L.A."/>
            <person name="Nguyen N.H."/>
            <person name="Vilgalys R."/>
            <person name="Ruytinx J."/>
            <person name="Liao H.L."/>
            <person name="Branco S."/>
            <person name="Kuo A."/>
            <person name="LaButti K."/>
            <person name="Lipzen A."/>
            <person name="Andreopoulos W."/>
            <person name="Pangilinan J."/>
            <person name="Riley R."/>
            <person name="Hundley H."/>
            <person name="Na H."/>
            <person name="Barry K."/>
            <person name="Grigoriev I.V."/>
            <person name="Stajich J.E."/>
            <person name="Kennedy P.G."/>
        </authorList>
    </citation>
    <scope>NUCLEOTIDE SEQUENCE</scope>
    <source>
        <strain evidence="2">FC203</strain>
    </source>
</reference>
<protein>
    <submittedName>
        <fullName evidence="2">Uncharacterized protein</fullName>
    </submittedName>
</protein>
<sequence length="281" mass="31074">MFTIATIIPLPQGKQIHLQATDEPQKMQGPPHSHCLSALYYTDLQYARSSSNTKEFATTTEDVIMVTSSIAKDMQPNSKVIYWPNAIYTDSDWDGPDVGIDHSIPGPSASKGELLDALKALQIDIQKLCKENRALKEENKVLLAEKPKQSIADAHSSEIKKLQNVVGTISDLPSKYFTNIGYDHVGVPEIQKMLGVTSATNPTYTTFPLVLFPNLIEDKPLKIVFRNWKMLAQILKVALHGVTSLYQGTSHGGSTHTNSQKWDVHQVTPGSIAWASIMAQY</sequence>
<keyword evidence="1" id="KW-0175">Coiled coil</keyword>
<dbReference type="RefSeq" id="XP_041228758.1">
    <property type="nucleotide sequence ID" value="XM_041376765.1"/>
</dbReference>
<gene>
    <name evidence="2" type="ORF">F5891DRAFT_978210</name>
</gene>
<proteinExistence type="predicted"/>
<comment type="caution">
    <text evidence="2">The sequence shown here is derived from an EMBL/GenBank/DDBJ whole genome shotgun (WGS) entry which is preliminary data.</text>
</comment>
<evidence type="ECO:0000256" key="1">
    <source>
        <dbReference type="SAM" id="Coils"/>
    </source>
</evidence>
<dbReference type="Proteomes" id="UP001195769">
    <property type="component" value="Unassembled WGS sequence"/>
</dbReference>